<organism evidence="1 2">
    <name type="scientific">Arthroderma otae (strain ATCC MYA-4605 / CBS 113480)</name>
    <name type="common">Microsporum canis</name>
    <dbReference type="NCBI Taxonomy" id="554155"/>
    <lineage>
        <taxon>Eukaryota</taxon>
        <taxon>Fungi</taxon>
        <taxon>Dikarya</taxon>
        <taxon>Ascomycota</taxon>
        <taxon>Pezizomycotina</taxon>
        <taxon>Eurotiomycetes</taxon>
        <taxon>Eurotiomycetidae</taxon>
        <taxon>Onygenales</taxon>
        <taxon>Arthrodermataceae</taxon>
        <taxon>Microsporum</taxon>
    </lineage>
</organism>
<gene>
    <name evidence="1" type="ORF">MCYG_07625</name>
</gene>
<accession>C5FWW6</accession>
<sequence>MVKFIELVIEFGGLFPTAKAGPFQATYSDAGGSSEGANGYVVRGSGSWHSYETIDVNINQAIAITESGAGAQVDCVPGYQQTIQSNVNILPRFVEQEVTWTDSQGQARAAFKSWPDNWRASGAVGRARNPNKDSAWNWELNSEKSFTFHLFNSDSLTTSTGSAYEVFNHKLKGGASGKRPKNDIDIVVAAINTFDNRKYRMPSHNAFSKLKIV</sequence>
<keyword evidence="2" id="KW-1185">Reference proteome</keyword>
<dbReference type="AlphaFoldDB" id="C5FWW6"/>
<name>C5FWW6_ARTOC</name>
<dbReference type="HOGENOM" id="CLU_1294098_0_0_1"/>
<dbReference type="Proteomes" id="UP000002035">
    <property type="component" value="Unassembled WGS sequence"/>
</dbReference>
<dbReference type="GeneID" id="9226788"/>
<dbReference type="eggNOG" id="KOG2806">
    <property type="taxonomic scope" value="Eukaryota"/>
</dbReference>
<reference evidence="2" key="1">
    <citation type="journal article" date="2012" name="MBio">
        <title>Comparative genome analysis of Trichophyton rubrum and related dermatophytes reveals candidate genes involved in infection.</title>
        <authorList>
            <person name="Martinez D.A."/>
            <person name="Oliver B.G."/>
            <person name="Graeser Y."/>
            <person name="Goldberg J.M."/>
            <person name="Li W."/>
            <person name="Martinez-Rossi N.M."/>
            <person name="Monod M."/>
            <person name="Shelest E."/>
            <person name="Barton R.C."/>
            <person name="Birch E."/>
            <person name="Brakhage A.A."/>
            <person name="Chen Z."/>
            <person name="Gurr S.J."/>
            <person name="Heiman D."/>
            <person name="Heitman J."/>
            <person name="Kosti I."/>
            <person name="Rossi A."/>
            <person name="Saif S."/>
            <person name="Samalova M."/>
            <person name="Saunders C.W."/>
            <person name="Shea T."/>
            <person name="Summerbell R.C."/>
            <person name="Xu J."/>
            <person name="Young S."/>
            <person name="Zeng Q."/>
            <person name="Birren B.W."/>
            <person name="Cuomo C.A."/>
            <person name="White T.C."/>
        </authorList>
    </citation>
    <scope>NUCLEOTIDE SEQUENCE [LARGE SCALE GENOMIC DNA]</scope>
    <source>
        <strain evidence="2">ATCC MYA-4605 / CBS 113480</strain>
    </source>
</reference>
<dbReference type="OrthoDB" id="4265057at2759"/>
<dbReference type="VEuPathDB" id="FungiDB:MCYG_07625"/>
<evidence type="ECO:0000313" key="1">
    <source>
        <dbReference type="EMBL" id="EEQ34806.1"/>
    </source>
</evidence>
<proteinExistence type="predicted"/>
<dbReference type="EMBL" id="DS995707">
    <property type="protein sequence ID" value="EEQ34806.1"/>
    <property type="molecule type" value="Genomic_DNA"/>
</dbReference>
<protein>
    <submittedName>
        <fullName evidence="1">Uncharacterized protein</fullName>
    </submittedName>
</protein>
<dbReference type="RefSeq" id="XP_002843842.1">
    <property type="nucleotide sequence ID" value="XM_002843796.1"/>
</dbReference>
<evidence type="ECO:0000313" key="2">
    <source>
        <dbReference type="Proteomes" id="UP000002035"/>
    </source>
</evidence>